<name>A0A974PLM8_9HYPH</name>
<accession>A0A974PLM8</accession>
<dbReference type="Proteomes" id="UP000596427">
    <property type="component" value="Chromosome"/>
</dbReference>
<keyword evidence="3" id="KW-1185">Reference proteome</keyword>
<dbReference type="Pfam" id="PF03992">
    <property type="entry name" value="ABM"/>
    <property type="match status" value="1"/>
</dbReference>
<dbReference type="PANTHER" id="PTHR33336">
    <property type="entry name" value="QUINOL MONOOXYGENASE YGIN-RELATED"/>
    <property type="match status" value="1"/>
</dbReference>
<dbReference type="InterPro" id="IPR011008">
    <property type="entry name" value="Dimeric_a/b-barrel"/>
</dbReference>
<keyword evidence="2" id="KW-0560">Oxidoreductase</keyword>
<dbReference type="SUPFAM" id="SSF54909">
    <property type="entry name" value="Dimeric alpha+beta barrel"/>
    <property type="match status" value="1"/>
</dbReference>
<proteinExistence type="predicted"/>
<dbReference type="InterPro" id="IPR007138">
    <property type="entry name" value="ABM_dom"/>
</dbReference>
<organism evidence="2 3">
    <name type="scientific">Xanthobacter dioxanivorans</name>
    <dbReference type="NCBI Taxonomy" id="2528964"/>
    <lineage>
        <taxon>Bacteria</taxon>
        <taxon>Pseudomonadati</taxon>
        <taxon>Pseudomonadota</taxon>
        <taxon>Alphaproteobacteria</taxon>
        <taxon>Hyphomicrobiales</taxon>
        <taxon>Xanthobacteraceae</taxon>
        <taxon>Xanthobacter</taxon>
    </lineage>
</organism>
<dbReference type="Gene3D" id="3.30.70.100">
    <property type="match status" value="1"/>
</dbReference>
<evidence type="ECO:0000313" key="3">
    <source>
        <dbReference type="Proteomes" id="UP000596427"/>
    </source>
</evidence>
<keyword evidence="2" id="KW-0503">Monooxygenase</keyword>
<evidence type="ECO:0000259" key="1">
    <source>
        <dbReference type="PROSITE" id="PS51725"/>
    </source>
</evidence>
<dbReference type="PANTHER" id="PTHR33336:SF3">
    <property type="entry name" value="ABM DOMAIN-CONTAINING PROTEIN"/>
    <property type="match status" value="1"/>
</dbReference>
<dbReference type="AlphaFoldDB" id="A0A974PLM8"/>
<sequence length="100" mass="10961">MRSRGSGTSSMSRRLQADDLGKVLLAPVAPSREGDACLSHDVHRSNDDPGLWVVYENWRSSGDLDGHFALPHMQAFVARIPDLVEGELDLRSFTRLSGAV</sequence>
<evidence type="ECO:0000313" key="2">
    <source>
        <dbReference type="EMBL" id="QRG05541.1"/>
    </source>
</evidence>
<protein>
    <submittedName>
        <fullName evidence="2">Antibiotic biosynthesis monooxygenase</fullName>
    </submittedName>
</protein>
<dbReference type="PROSITE" id="PS51725">
    <property type="entry name" value="ABM"/>
    <property type="match status" value="1"/>
</dbReference>
<dbReference type="KEGG" id="xdi:EZH22_21100"/>
<gene>
    <name evidence="2" type="ORF">EZH22_21100</name>
</gene>
<reference evidence="2 3" key="1">
    <citation type="submission" date="2020-10" db="EMBL/GenBank/DDBJ databases">
        <title>Degradation of 1,4-Dioxane by Xanthobacter sp. YN2, via a Novel Group-2 Soluble Di-Iron Monooxygenase.</title>
        <authorList>
            <person name="Ma F."/>
            <person name="Wang Y."/>
            <person name="Yang J."/>
            <person name="Guo H."/>
            <person name="Su D."/>
            <person name="Yu L."/>
        </authorList>
    </citation>
    <scope>NUCLEOTIDE SEQUENCE [LARGE SCALE GENOMIC DNA]</scope>
    <source>
        <strain evidence="2 3">YN2</strain>
    </source>
</reference>
<dbReference type="InterPro" id="IPR050744">
    <property type="entry name" value="AI-2_Isomerase_LsrG"/>
</dbReference>
<dbReference type="EMBL" id="CP063362">
    <property type="protein sequence ID" value="QRG05541.1"/>
    <property type="molecule type" value="Genomic_DNA"/>
</dbReference>
<feature type="domain" description="ABM" evidence="1">
    <location>
        <begin position="1"/>
        <end position="93"/>
    </location>
</feature>
<dbReference type="GO" id="GO:0004497">
    <property type="term" value="F:monooxygenase activity"/>
    <property type="evidence" value="ECO:0007669"/>
    <property type="project" value="UniProtKB-KW"/>
</dbReference>